<comment type="caution">
    <text evidence="1">The sequence shown here is derived from an EMBL/GenBank/DDBJ whole genome shotgun (WGS) entry which is preliminary data.</text>
</comment>
<evidence type="ECO:0000313" key="1">
    <source>
        <dbReference type="EMBL" id="KAJ1205705.1"/>
    </source>
</evidence>
<organism evidence="1 2">
    <name type="scientific">Pleurodeles waltl</name>
    <name type="common">Iberian ribbed newt</name>
    <dbReference type="NCBI Taxonomy" id="8319"/>
    <lineage>
        <taxon>Eukaryota</taxon>
        <taxon>Metazoa</taxon>
        <taxon>Chordata</taxon>
        <taxon>Craniata</taxon>
        <taxon>Vertebrata</taxon>
        <taxon>Euteleostomi</taxon>
        <taxon>Amphibia</taxon>
        <taxon>Batrachia</taxon>
        <taxon>Caudata</taxon>
        <taxon>Salamandroidea</taxon>
        <taxon>Salamandridae</taxon>
        <taxon>Pleurodelinae</taxon>
        <taxon>Pleurodeles</taxon>
    </lineage>
</organism>
<gene>
    <name evidence="1" type="ORF">NDU88_001133</name>
</gene>
<protein>
    <submittedName>
        <fullName evidence="1">Uncharacterized protein</fullName>
    </submittedName>
</protein>
<dbReference type="AlphaFoldDB" id="A0AAV7VYJ1"/>
<sequence length="80" mass="8719">MDRQGDLQDLQGPTVAQILAAIEASSPAVQVKIEAIALDVNLLRSDVCKVLKRSVAIERHVSDLHEEMRTLKATVVAIET</sequence>
<reference evidence="1" key="1">
    <citation type="journal article" date="2022" name="bioRxiv">
        <title>Sequencing and chromosome-scale assembly of the giantPleurodeles waltlgenome.</title>
        <authorList>
            <person name="Brown T."/>
            <person name="Elewa A."/>
            <person name="Iarovenko S."/>
            <person name="Subramanian E."/>
            <person name="Araus A.J."/>
            <person name="Petzold A."/>
            <person name="Susuki M."/>
            <person name="Suzuki K.-i.T."/>
            <person name="Hayashi T."/>
            <person name="Toyoda A."/>
            <person name="Oliveira C."/>
            <person name="Osipova E."/>
            <person name="Leigh N.D."/>
            <person name="Simon A."/>
            <person name="Yun M.H."/>
        </authorList>
    </citation>
    <scope>NUCLEOTIDE SEQUENCE</scope>
    <source>
        <strain evidence="1">20211129_DDA</strain>
        <tissue evidence="1">Liver</tissue>
    </source>
</reference>
<keyword evidence="2" id="KW-1185">Reference proteome</keyword>
<accession>A0AAV7VYJ1</accession>
<proteinExistence type="predicted"/>
<dbReference type="EMBL" id="JANPWB010000002">
    <property type="protein sequence ID" value="KAJ1205705.1"/>
    <property type="molecule type" value="Genomic_DNA"/>
</dbReference>
<evidence type="ECO:0000313" key="2">
    <source>
        <dbReference type="Proteomes" id="UP001066276"/>
    </source>
</evidence>
<name>A0AAV7VYJ1_PLEWA</name>
<dbReference type="Proteomes" id="UP001066276">
    <property type="component" value="Chromosome 1_2"/>
</dbReference>